<accession>A0A1R3I628</accession>
<name>A0A1R3I628_COCAP</name>
<dbReference type="EMBL" id="AWWV01010622">
    <property type="protein sequence ID" value="OMO78052.1"/>
    <property type="molecule type" value="Genomic_DNA"/>
</dbReference>
<dbReference type="Proteomes" id="UP000188268">
    <property type="component" value="Unassembled WGS sequence"/>
</dbReference>
<comment type="caution">
    <text evidence="2">The sequence shown here is derived from an EMBL/GenBank/DDBJ whole genome shotgun (WGS) entry which is preliminary data.</text>
</comment>
<dbReference type="Gramene" id="OMO78052">
    <property type="protein sequence ID" value="OMO78052"/>
    <property type="gene ID" value="CCACVL1_14679"/>
</dbReference>
<gene>
    <name evidence="2" type="ORF">CCACVL1_14679</name>
</gene>
<dbReference type="OMA" id="EENCIAA"/>
<organism evidence="2 3">
    <name type="scientific">Corchorus capsularis</name>
    <name type="common">Jute</name>
    <dbReference type="NCBI Taxonomy" id="210143"/>
    <lineage>
        <taxon>Eukaryota</taxon>
        <taxon>Viridiplantae</taxon>
        <taxon>Streptophyta</taxon>
        <taxon>Embryophyta</taxon>
        <taxon>Tracheophyta</taxon>
        <taxon>Spermatophyta</taxon>
        <taxon>Magnoliopsida</taxon>
        <taxon>eudicotyledons</taxon>
        <taxon>Gunneridae</taxon>
        <taxon>Pentapetalae</taxon>
        <taxon>rosids</taxon>
        <taxon>malvids</taxon>
        <taxon>Malvales</taxon>
        <taxon>Malvaceae</taxon>
        <taxon>Grewioideae</taxon>
        <taxon>Apeibeae</taxon>
        <taxon>Corchorus</taxon>
    </lineage>
</organism>
<dbReference type="AlphaFoldDB" id="A0A1R3I628"/>
<dbReference type="OrthoDB" id="971886at2759"/>
<feature type="region of interest" description="Disordered" evidence="1">
    <location>
        <begin position="133"/>
        <end position="174"/>
    </location>
</feature>
<feature type="region of interest" description="Disordered" evidence="1">
    <location>
        <begin position="1"/>
        <end position="21"/>
    </location>
</feature>
<proteinExistence type="predicted"/>
<reference evidence="2 3" key="1">
    <citation type="submission" date="2013-09" db="EMBL/GenBank/DDBJ databases">
        <title>Corchorus capsularis genome sequencing.</title>
        <authorList>
            <person name="Alam M."/>
            <person name="Haque M.S."/>
            <person name="Islam M.S."/>
            <person name="Emdad E.M."/>
            <person name="Islam M.M."/>
            <person name="Ahmed B."/>
            <person name="Halim A."/>
            <person name="Hossen Q.M.M."/>
            <person name="Hossain M.Z."/>
            <person name="Ahmed R."/>
            <person name="Khan M.M."/>
            <person name="Islam R."/>
            <person name="Rashid M.M."/>
            <person name="Khan S.A."/>
            <person name="Rahman M.S."/>
            <person name="Alam M."/>
        </authorList>
    </citation>
    <scope>NUCLEOTIDE SEQUENCE [LARGE SCALE GENOMIC DNA]</scope>
    <source>
        <strain evidence="3">cv. CVL-1</strain>
        <tissue evidence="2">Whole seedling</tissue>
    </source>
</reference>
<evidence type="ECO:0000256" key="1">
    <source>
        <dbReference type="SAM" id="MobiDB-lite"/>
    </source>
</evidence>
<sequence>MSEIYQEPDLEVRNEEEDDQQLQESINLQLLRLDSFKNNQQNRHGCATCPCNATTSKSNPMKHTFPEPNSETKPEKPFLDNRISLSGFSKLPLPQLHRSVSDRYTYTPPRTNLPERAKVMADAPFAKASVCVSASPSKPPVLRKSLSDHYPSPVKSSNSSSSNEMGLESIEEDRPSAKRLKKMKEWMEEMNQWVYECSREDGDVCNTDETKEDSEVDCEEAVRVQKIGDCLDLHFKCPCGKGYQILLSGQNYYYKLI</sequence>
<keyword evidence="3" id="KW-1185">Reference proteome</keyword>
<evidence type="ECO:0000313" key="2">
    <source>
        <dbReference type="EMBL" id="OMO78052.1"/>
    </source>
</evidence>
<evidence type="ECO:0000313" key="3">
    <source>
        <dbReference type="Proteomes" id="UP000188268"/>
    </source>
</evidence>
<protein>
    <submittedName>
        <fullName evidence="2">Uncharacterized protein</fullName>
    </submittedName>
</protein>